<feature type="domain" description="THIF-type NAD/FAD binding fold" evidence="2">
    <location>
        <begin position="5"/>
        <end position="241"/>
    </location>
</feature>
<dbReference type="HOGENOM" id="CLU_013325_10_1_9"/>
<evidence type="ECO:0000256" key="1">
    <source>
        <dbReference type="ARBA" id="ARBA00009919"/>
    </source>
</evidence>
<dbReference type="GO" id="GO:0008641">
    <property type="term" value="F:ubiquitin-like modifier activating enzyme activity"/>
    <property type="evidence" value="ECO:0007669"/>
    <property type="project" value="InterPro"/>
</dbReference>
<dbReference type="PANTHER" id="PTHR10953:SF102">
    <property type="entry name" value="ADENYLYLTRANSFERASE AND SULFURTRANSFERASE MOCS3"/>
    <property type="match status" value="1"/>
</dbReference>
<dbReference type="Pfam" id="PF00899">
    <property type="entry name" value="ThiF"/>
    <property type="match status" value="1"/>
</dbReference>
<name>A0A078M5I6_9BACL</name>
<keyword evidence="3" id="KW-0808">Transferase</keyword>
<evidence type="ECO:0000259" key="2">
    <source>
        <dbReference type="Pfam" id="PF00899"/>
    </source>
</evidence>
<dbReference type="FunFam" id="3.40.50.720:FF:000080">
    <property type="entry name" value="Thiazole biosynthesis adenylyltransferase ThiF"/>
    <property type="match status" value="1"/>
</dbReference>
<dbReference type="PATRIC" id="fig|1461583.4.peg.891"/>
<dbReference type="GO" id="GO:0008146">
    <property type="term" value="F:sulfotransferase activity"/>
    <property type="evidence" value="ECO:0007669"/>
    <property type="project" value="TreeGrafter"/>
</dbReference>
<dbReference type="NCBIfam" id="NF009123">
    <property type="entry name" value="PRK12475.1"/>
    <property type="match status" value="1"/>
</dbReference>
<keyword evidence="3" id="KW-0548">Nucleotidyltransferase</keyword>
<dbReference type="InterPro" id="IPR035985">
    <property type="entry name" value="Ubiquitin-activating_enz"/>
</dbReference>
<dbReference type="PANTHER" id="PTHR10953">
    <property type="entry name" value="UBIQUITIN-ACTIVATING ENZYME E1"/>
    <property type="match status" value="1"/>
</dbReference>
<sequence length="338" mass="37660">MQDRYSRQKLFTPIGEQGQQRLANKHVLIVGVGALGSAAAEALARAGVGTLTLIDRDFVEWSNLQRQQLYTEQDAQQKLPKVIAAKTRLQAINSTIQIHAHIADAYSEQLISLLDGVDIMIDATDNFDIRFMLNDVAQKYNIPWVYGSCVGSYGAYYTILPHSNPCLRCLLTIISNTGMTCDTVGIISPAVQLVAAYQVAEVLKYLVGDTDKLQKKYVMFDVWQNQHHAIAVEAMHNADCPSCGNAPSYPTLDYQNQTKLDVLCGRDAIQIRPAQPITYDLNQLAEQLRPHGDIQQNDYLLSCQAEDYRIVVFKDGRVVIHGVPTIAQAKSIYYRLLG</sequence>
<dbReference type="CDD" id="cd00757">
    <property type="entry name" value="ThiF_MoeB_HesA_family"/>
    <property type="match status" value="1"/>
</dbReference>
<organism evidence="3">
    <name type="scientific">Metalysinibacillus saudimassiliensis</name>
    <dbReference type="NCBI Taxonomy" id="1461583"/>
    <lineage>
        <taxon>Bacteria</taxon>
        <taxon>Bacillati</taxon>
        <taxon>Bacillota</taxon>
        <taxon>Bacilli</taxon>
        <taxon>Bacillales</taxon>
        <taxon>Caryophanaceae</taxon>
        <taxon>Metalysinibacillus</taxon>
    </lineage>
</organism>
<dbReference type="SUPFAM" id="SSF69572">
    <property type="entry name" value="Activating enzymes of the ubiquitin-like proteins"/>
    <property type="match status" value="1"/>
</dbReference>
<accession>A0A078M5I6</accession>
<comment type="similarity">
    <text evidence="1">Belongs to the HesA/MoeB/ThiF family.</text>
</comment>
<reference evidence="3" key="1">
    <citation type="submission" date="2014-07" db="EMBL/GenBank/DDBJ databases">
        <authorList>
            <person name="Urmite Genomes Urmite Genomes"/>
        </authorList>
    </citation>
    <scope>NUCLEOTIDE SEQUENCE</scope>
    <source>
        <strain evidence="3">13S34_air</strain>
    </source>
</reference>
<dbReference type="GO" id="GO:0016779">
    <property type="term" value="F:nucleotidyltransferase activity"/>
    <property type="evidence" value="ECO:0007669"/>
    <property type="project" value="UniProtKB-KW"/>
</dbReference>
<dbReference type="AlphaFoldDB" id="A0A078M5I6"/>
<dbReference type="InterPro" id="IPR000594">
    <property type="entry name" value="ThiF_NAD_FAD-bd"/>
</dbReference>
<dbReference type="GO" id="GO:0005829">
    <property type="term" value="C:cytosol"/>
    <property type="evidence" value="ECO:0007669"/>
    <property type="project" value="TreeGrafter"/>
</dbReference>
<dbReference type="EMBL" id="LN483074">
    <property type="protein sequence ID" value="CEA01504.1"/>
    <property type="molecule type" value="Genomic_DNA"/>
</dbReference>
<gene>
    <name evidence="3" type="primary">moeB</name>
    <name evidence="3" type="ORF">BN1050_00930</name>
</gene>
<dbReference type="InterPro" id="IPR045886">
    <property type="entry name" value="ThiF/MoeB/HesA"/>
</dbReference>
<evidence type="ECO:0000313" key="3">
    <source>
        <dbReference type="EMBL" id="CEA01504.1"/>
    </source>
</evidence>
<dbReference type="GO" id="GO:0004792">
    <property type="term" value="F:thiosulfate-cyanide sulfurtransferase activity"/>
    <property type="evidence" value="ECO:0007669"/>
    <property type="project" value="TreeGrafter"/>
</dbReference>
<dbReference type="Gene3D" id="3.40.50.720">
    <property type="entry name" value="NAD(P)-binding Rossmann-like Domain"/>
    <property type="match status" value="1"/>
</dbReference>
<protein>
    <submittedName>
        <fullName evidence="3">Molybdopterin-synthase adenylyltransferase</fullName>
    </submittedName>
</protein>
<proteinExistence type="inferred from homology"/>